<dbReference type="Pfam" id="PF03924">
    <property type="entry name" value="CHASE"/>
    <property type="match status" value="1"/>
</dbReference>
<dbReference type="Pfam" id="PF02518">
    <property type="entry name" value="HATPase_c"/>
    <property type="match status" value="1"/>
</dbReference>
<dbReference type="InterPro" id="IPR036890">
    <property type="entry name" value="HATPase_C_sf"/>
</dbReference>
<feature type="transmembrane region" description="Helical" evidence="8">
    <location>
        <begin position="111"/>
        <end position="136"/>
    </location>
</feature>
<feature type="transmembrane region" description="Helical" evidence="8">
    <location>
        <begin position="6"/>
        <end position="22"/>
    </location>
</feature>
<protein>
    <recommendedName>
        <fullName evidence="3">histidine kinase</fullName>
        <ecNumber evidence="3">2.7.13.3</ecNumber>
    </recommendedName>
</protein>
<dbReference type="InterPro" id="IPR007895">
    <property type="entry name" value="MASE1"/>
</dbReference>
<dbReference type="eggNOG" id="COG3447">
    <property type="taxonomic scope" value="Bacteria"/>
</dbReference>
<dbReference type="Proteomes" id="UP000006201">
    <property type="component" value="Unassembled WGS sequence"/>
</dbReference>
<feature type="transmembrane region" description="Helical" evidence="8">
    <location>
        <begin position="182"/>
        <end position="201"/>
    </location>
</feature>
<evidence type="ECO:0000256" key="1">
    <source>
        <dbReference type="ARBA" id="ARBA00000085"/>
    </source>
</evidence>
<sequence>MHTLRLNIFFTLAYFAAAWLTLSLSQHGGYISPIWPASGVALTAVLLYGYRLLPSVWFASSLVNSILTDFQFPMLNLVFIATAVTLQAWGGCYLLSLKKPFNLDLINRNDIAWFALCAFLSTLIASSLASLSLYLTGNIPLTQLPYDWLTWWIGDSFGIILFCPMLLGILLKDKAQWQSRRYIINISFSLMLVFTFTIYSFSRDYEFQRLDNLIQQQSTSVSQALEQHITSHINALYNIRSLQPKTNPIADPDYALYMQDLLTRNEAFVAISRNRLINSSTDLSGNLTTPYNRQVIVESIYPYQQNKQVIGIDIYQETFKRNAIDLAIKNKSLVATQEVSILQNNKNELAILLLLPYLVNNEIAGFITGVLDIGKFTQLAFTSLNFDDLDVKLLRVNEQNKPQAVLFDSTNNSNSTLKNSVTELTTEELLKKTRFKVGDQAISLLIKPTEQWLKDTQVKQYWLILIPCLILISIIGNHILIMTGDHFTIKKLVAIKEHTNQALLNTNTELETVLNSLKVTQKKLIEREKFAELGHLVAGVAHEINTPLGISITGSTLLTEQVDDLLKLTHNNQLKKNDLIDKLTAILTAAELVNKNNHRAAILVSRFKELAVNKDSELRSVFAVKPFLQQLMDSFEPKTRQHTVLLQCPTFSIDSFKTIFHYIFSYLINGSIEHGFVDVEHGEISINITLNKHEIRIDYCDNGVGIARNLVKNIFVPFYTTKRNLGATGLGGAIFFNIVTQILNGTVDCDSDTGKGVTITVTLPIPNDSIQIVTLEID</sequence>
<evidence type="ECO:0000256" key="7">
    <source>
        <dbReference type="ARBA" id="ARBA00023136"/>
    </source>
</evidence>
<dbReference type="PROSITE" id="PS50839">
    <property type="entry name" value="CHASE"/>
    <property type="match status" value="1"/>
</dbReference>
<keyword evidence="11" id="KW-0808">Transferase</keyword>
<gene>
    <name evidence="11" type="ORF">PTD2_01306</name>
</gene>
<keyword evidence="6 8" id="KW-1133">Transmembrane helix</keyword>
<evidence type="ECO:0000256" key="5">
    <source>
        <dbReference type="ARBA" id="ARBA00022692"/>
    </source>
</evidence>
<keyword evidence="11" id="KW-0418">Kinase</keyword>
<dbReference type="InterPro" id="IPR006189">
    <property type="entry name" value="CHASE_dom"/>
</dbReference>
<comment type="catalytic activity">
    <reaction evidence="1">
        <text>ATP + protein L-histidine = ADP + protein N-phospho-L-histidine.</text>
        <dbReference type="EC" id="2.7.13.3"/>
    </reaction>
</comment>
<feature type="domain" description="CHASE" evidence="10">
    <location>
        <begin position="296"/>
        <end position="409"/>
    </location>
</feature>
<evidence type="ECO:0000256" key="8">
    <source>
        <dbReference type="SAM" id="Phobius"/>
    </source>
</evidence>
<evidence type="ECO:0000256" key="6">
    <source>
        <dbReference type="ARBA" id="ARBA00022989"/>
    </source>
</evidence>
<keyword evidence="12" id="KW-1185">Reference proteome</keyword>
<dbReference type="STRING" id="87626.PTD2_01306"/>
<dbReference type="PRINTS" id="PR00344">
    <property type="entry name" value="BCTRLSENSOR"/>
</dbReference>
<comment type="subcellular location">
    <subcellularLocation>
        <location evidence="2">Cell membrane</location>
        <topology evidence="2">Multi-pass membrane protein</topology>
    </subcellularLocation>
</comment>
<dbReference type="Gene3D" id="3.30.565.10">
    <property type="entry name" value="Histidine kinase-like ATPase, C-terminal domain"/>
    <property type="match status" value="1"/>
</dbReference>
<dbReference type="EMBL" id="AAOH01000001">
    <property type="protein sequence ID" value="EAR30164.1"/>
    <property type="molecule type" value="Genomic_DNA"/>
</dbReference>
<comment type="caution">
    <text evidence="11">The sequence shown here is derived from an EMBL/GenBank/DDBJ whole genome shotgun (WGS) entry which is preliminary data.</text>
</comment>
<evidence type="ECO:0000256" key="3">
    <source>
        <dbReference type="ARBA" id="ARBA00012438"/>
    </source>
</evidence>
<dbReference type="PANTHER" id="PTHR43065">
    <property type="entry name" value="SENSOR HISTIDINE KINASE"/>
    <property type="match status" value="1"/>
</dbReference>
<dbReference type="EC" id="2.7.13.3" evidence="3"/>
<dbReference type="Gene3D" id="3.30.450.350">
    <property type="entry name" value="CHASE domain"/>
    <property type="match status" value="1"/>
</dbReference>
<dbReference type="SMART" id="SM01079">
    <property type="entry name" value="CHASE"/>
    <property type="match status" value="1"/>
</dbReference>
<dbReference type="SUPFAM" id="SSF55874">
    <property type="entry name" value="ATPase domain of HSP90 chaperone/DNA topoisomerase II/histidine kinase"/>
    <property type="match status" value="1"/>
</dbReference>
<name>A4C3N2_9GAMM</name>
<keyword evidence="4" id="KW-1003">Cell membrane</keyword>
<keyword evidence="7 8" id="KW-0472">Membrane</keyword>
<evidence type="ECO:0000256" key="4">
    <source>
        <dbReference type="ARBA" id="ARBA00022475"/>
    </source>
</evidence>
<dbReference type="PANTHER" id="PTHR43065:SF47">
    <property type="match status" value="1"/>
</dbReference>
<dbReference type="SMART" id="SM00387">
    <property type="entry name" value="HATPase_c"/>
    <property type="match status" value="1"/>
</dbReference>
<accession>A4C3N2</accession>
<dbReference type="PROSITE" id="PS50109">
    <property type="entry name" value="HIS_KIN"/>
    <property type="match status" value="1"/>
</dbReference>
<dbReference type="eggNOG" id="COG4191">
    <property type="taxonomic scope" value="Bacteria"/>
</dbReference>
<dbReference type="InterPro" id="IPR036097">
    <property type="entry name" value="HisK_dim/P_sf"/>
</dbReference>
<proteinExistence type="predicted"/>
<dbReference type="InterPro" id="IPR005467">
    <property type="entry name" value="His_kinase_dom"/>
</dbReference>
<dbReference type="InterPro" id="IPR004358">
    <property type="entry name" value="Sig_transdc_His_kin-like_C"/>
</dbReference>
<evidence type="ECO:0000259" key="9">
    <source>
        <dbReference type="PROSITE" id="PS50109"/>
    </source>
</evidence>
<feature type="transmembrane region" description="Helical" evidence="8">
    <location>
        <begin position="73"/>
        <end position="95"/>
    </location>
</feature>
<evidence type="ECO:0000256" key="2">
    <source>
        <dbReference type="ARBA" id="ARBA00004651"/>
    </source>
</evidence>
<feature type="transmembrane region" description="Helical" evidence="8">
    <location>
        <begin position="461"/>
        <end position="481"/>
    </location>
</feature>
<reference evidence="11 12" key="1">
    <citation type="submission" date="2006-02" db="EMBL/GenBank/DDBJ databases">
        <authorList>
            <person name="Moran M.A."/>
            <person name="Kjelleberg S."/>
            <person name="Egan S."/>
            <person name="Saunders N."/>
            <person name="Thomas T."/>
            <person name="Ferriera S."/>
            <person name="Johnson J."/>
            <person name="Kravitz S."/>
            <person name="Halpern A."/>
            <person name="Remington K."/>
            <person name="Beeson K."/>
            <person name="Tran B."/>
            <person name="Rogers Y.-H."/>
            <person name="Friedman R."/>
            <person name="Venter J.C."/>
        </authorList>
    </citation>
    <scope>NUCLEOTIDE SEQUENCE [LARGE SCALE GENOMIC DNA]</scope>
    <source>
        <strain evidence="11 12">D2</strain>
    </source>
</reference>
<evidence type="ECO:0000313" key="11">
    <source>
        <dbReference type="EMBL" id="EAR30164.1"/>
    </source>
</evidence>
<dbReference type="Pfam" id="PF05231">
    <property type="entry name" value="MASE1"/>
    <property type="match status" value="1"/>
</dbReference>
<dbReference type="Gene3D" id="1.10.287.130">
    <property type="match status" value="1"/>
</dbReference>
<dbReference type="GO" id="GO:0005886">
    <property type="term" value="C:plasma membrane"/>
    <property type="evidence" value="ECO:0007669"/>
    <property type="project" value="UniProtKB-SubCell"/>
</dbReference>
<evidence type="ECO:0000259" key="10">
    <source>
        <dbReference type="PROSITE" id="PS50839"/>
    </source>
</evidence>
<dbReference type="GO" id="GO:0000155">
    <property type="term" value="F:phosphorelay sensor kinase activity"/>
    <property type="evidence" value="ECO:0007669"/>
    <property type="project" value="InterPro"/>
</dbReference>
<dbReference type="SUPFAM" id="SSF47384">
    <property type="entry name" value="Homodimeric domain of signal transducing histidine kinase"/>
    <property type="match status" value="1"/>
</dbReference>
<keyword evidence="5 8" id="KW-0812">Transmembrane</keyword>
<dbReference type="HOGENOM" id="CLU_359760_0_0_6"/>
<feature type="transmembrane region" description="Helical" evidence="8">
    <location>
        <begin position="34"/>
        <end position="53"/>
    </location>
</feature>
<dbReference type="InterPro" id="IPR042240">
    <property type="entry name" value="CHASE_sf"/>
</dbReference>
<feature type="transmembrane region" description="Helical" evidence="8">
    <location>
        <begin position="148"/>
        <end position="170"/>
    </location>
</feature>
<organism evidence="11 12">
    <name type="scientific">Pseudoalteromonas tunicata D2</name>
    <dbReference type="NCBI Taxonomy" id="87626"/>
    <lineage>
        <taxon>Bacteria</taxon>
        <taxon>Pseudomonadati</taxon>
        <taxon>Pseudomonadota</taxon>
        <taxon>Gammaproteobacteria</taxon>
        <taxon>Alteromonadales</taxon>
        <taxon>Pseudoalteromonadaceae</taxon>
        <taxon>Pseudoalteromonas</taxon>
    </lineage>
</organism>
<evidence type="ECO:0000313" key="12">
    <source>
        <dbReference type="Proteomes" id="UP000006201"/>
    </source>
</evidence>
<feature type="domain" description="Histidine kinase" evidence="9">
    <location>
        <begin position="539"/>
        <end position="767"/>
    </location>
</feature>
<dbReference type="AlphaFoldDB" id="A4C3N2"/>
<dbReference type="InterPro" id="IPR003594">
    <property type="entry name" value="HATPase_dom"/>
</dbReference>
<dbReference type="CDD" id="cd00075">
    <property type="entry name" value="HATPase"/>
    <property type="match status" value="1"/>
</dbReference>